<evidence type="ECO:0000313" key="2">
    <source>
        <dbReference type="EMBL" id="PIV50199.1"/>
    </source>
</evidence>
<dbReference type="GO" id="GO:0019305">
    <property type="term" value="P:dTDP-rhamnose biosynthetic process"/>
    <property type="evidence" value="ECO:0007669"/>
    <property type="project" value="TreeGrafter"/>
</dbReference>
<gene>
    <name evidence="2" type="ORF">COS18_05670</name>
</gene>
<dbReference type="GO" id="GO:0000271">
    <property type="term" value="P:polysaccharide biosynthetic process"/>
    <property type="evidence" value="ECO:0007669"/>
    <property type="project" value="TreeGrafter"/>
</dbReference>
<dbReference type="EMBL" id="PETS01000146">
    <property type="protein sequence ID" value="PIV50199.1"/>
    <property type="molecule type" value="Genomic_DNA"/>
</dbReference>
<dbReference type="PANTHER" id="PTHR21047:SF2">
    <property type="entry name" value="THYMIDINE DIPHOSPHO-4-KETO-RHAMNOSE 3,5-EPIMERASE"/>
    <property type="match status" value="1"/>
</dbReference>
<comment type="caution">
    <text evidence="2">The sequence shown here is derived from an EMBL/GenBank/DDBJ whole genome shotgun (WGS) entry which is preliminary data.</text>
</comment>
<proteinExistence type="predicted"/>
<protein>
    <submittedName>
        <fullName evidence="2">dTDP-4-dehydrorhamnose 3,5-epimerase</fullName>
    </submittedName>
</protein>
<name>A0A2M7DK94_9BACT</name>
<dbReference type="PANTHER" id="PTHR21047">
    <property type="entry name" value="DTDP-6-DEOXY-D-GLUCOSE-3,5 EPIMERASE"/>
    <property type="match status" value="1"/>
</dbReference>
<dbReference type="SUPFAM" id="SSF51182">
    <property type="entry name" value="RmlC-like cupins"/>
    <property type="match status" value="1"/>
</dbReference>
<sequence>MIKGVVVKRLERYKDKRGSLAEIYRSDEVNFKPVMAYISVTKPGVVRGPHEHKKQSDCFVFAGPGNFELHLWDKRKGSAAKGEYLKIEAGEDNPTMVIVPPGVVHGYKCVSKIDGWCVNFPDELYRGKDKKEDVDEIRWETDRNSPYKIV</sequence>
<dbReference type="InterPro" id="IPR014710">
    <property type="entry name" value="RmlC-like_jellyroll"/>
</dbReference>
<evidence type="ECO:0000256" key="1">
    <source>
        <dbReference type="PIRSR" id="PIRSR600888-3"/>
    </source>
</evidence>
<dbReference type="InterPro" id="IPR011051">
    <property type="entry name" value="RmlC_Cupin_sf"/>
</dbReference>
<feature type="site" description="Participates in a stacking interaction with the thymidine ring of dTDP-4-oxo-6-deoxyglucose" evidence="1">
    <location>
        <position position="125"/>
    </location>
</feature>
<accession>A0A2M7DK94</accession>
<dbReference type="AlphaFoldDB" id="A0A2M7DK94"/>
<dbReference type="Pfam" id="PF00908">
    <property type="entry name" value="dTDP_sugar_isom"/>
    <property type="match status" value="1"/>
</dbReference>
<reference evidence="3" key="1">
    <citation type="submission" date="2017-09" db="EMBL/GenBank/DDBJ databases">
        <title>Depth-based differentiation of microbial function through sediment-hosted aquifers and enrichment of novel symbionts in the deep terrestrial subsurface.</title>
        <authorList>
            <person name="Probst A.J."/>
            <person name="Ladd B."/>
            <person name="Jarett J.K."/>
            <person name="Geller-Mcgrath D.E."/>
            <person name="Sieber C.M.K."/>
            <person name="Emerson J.B."/>
            <person name="Anantharaman K."/>
            <person name="Thomas B.C."/>
            <person name="Malmstrom R."/>
            <person name="Stieglmeier M."/>
            <person name="Klingl A."/>
            <person name="Woyke T."/>
            <person name="Ryan C.M."/>
            <person name="Banfield J.F."/>
        </authorList>
    </citation>
    <scope>NUCLEOTIDE SEQUENCE [LARGE SCALE GENOMIC DNA]</scope>
</reference>
<dbReference type="Proteomes" id="UP000228896">
    <property type="component" value="Unassembled WGS sequence"/>
</dbReference>
<organism evidence="2 3">
    <name type="scientific">Candidatus Falkowbacteria bacterium CG02_land_8_20_14_3_00_36_14</name>
    <dbReference type="NCBI Taxonomy" id="1974560"/>
    <lineage>
        <taxon>Bacteria</taxon>
        <taxon>Candidatus Falkowiibacteriota</taxon>
    </lineage>
</organism>
<dbReference type="Gene3D" id="2.60.120.10">
    <property type="entry name" value="Jelly Rolls"/>
    <property type="match status" value="1"/>
</dbReference>
<dbReference type="GO" id="GO:0008830">
    <property type="term" value="F:dTDP-4-dehydrorhamnose 3,5-epimerase activity"/>
    <property type="evidence" value="ECO:0007669"/>
    <property type="project" value="InterPro"/>
</dbReference>
<evidence type="ECO:0000313" key="3">
    <source>
        <dbReference type="Proteomes" id="UP000228896"/>
    </source>
</evidence>
<dbReference type="GO" id="GO:0005829">
    <property type="term" value="C:cytosol"/>
    <property type="evidence" value="ECO:0007669"/>
    <property type="project" value="TreeGrafter"/>
</dbReference>
<dbReference type="InterPro" id="IPR000888">
    <property type="entry name" value="RmlC-like"/>
</dbReference>